<dbReference type="InterPro" id="IPR036864">
    <property type="entry name" value="Zn2-C6_fun-type_DNA-bd_sf"/>
</dbReference>
<gene>
    <name evidence="8" type="ORF">BJX63DRAFT_35262</name>
</gene>
<dbReference type="InterPro" id="IPR001138">
    <property type="entry name" value="Zn2Cys6_DnaBD"/>
</dbReference>
<proteinExistence type="predicted"/>
<evidence type="ECO:0000256" key="4">
    <source>
        <dbReference type="ARBA" id="ARBA00023125"/>
    </source>
</evidence>
<dbReference type="InterPro" id="IPR021858">
    <property type="entry name" value="Fun_TF"/>
</dbReference>
<keyword evidence="2" id="KW-0862">Zinc</keyword>
<accession>A0ABR4GZ59</accession>
<evidence type="ECO:0000256" key="2">
    <source>
        <dbReference type="ARBA" id="ARBA00022833"/>
    </source>
</evidence>
<evidence type="ECO:0000313" key="8">
    <source>
        <dbReference type="EMBL" id="KAL2808457.1"/>
    </source>
</evidence>
<name>A0ABR4GZ59_9EURO</name>
<keyword evidence="5" id="KW-0804">Transcription</keyword>
<keyword evidence="6" id="KW-0539">Nucleus</keyword>
<feature type="domain" description="Zn(2)-C6 fungal-type" evidence="7">
    <location>
        <begin position="21"/>
        <end position="49"/>
    </location>
</feature>
<dbReference type="PROSITE" id="PS50048">
    <property type="entry name" value="ZN2_CY6_FUNGAL_2"/>
    <property type="match status" value="1"/>
</dbReference>
<evidence type="ECO:0000256" key="5">
    <source>
        <dbReference type="ARBA" id="ARBA00023163"/>
    </source>
</evidence>
<dbReference type="Pfam" id="PF11951">
    <property type="entry name" value="Fungal_trans_2"/>
    <property type="match status" value="1"/>
</dbReference>
<comment type="caution">
    <text evidence="8">The sequence shown here is derived from an EMBL/GenBank/DDBJ whole genome shotgun (WGS) entry which is preliminary data.</text>
</comment>
<evidence type="ECO:0000256" key="1">
    <source>
        <dbReference type="ARBA" id="ARBA00022723"/>
    </source>
</evidence>
<dbReference type="Pfam" id="PF00172">
    <property type="entry name" value="Zn_clus"/>
    <property type="match status" value="1"/>
</dbReference>
<dbReference type="EMBL" id="JBFXLT010000112">
    <property type="protein sequence ID" value="KAL2808457.1"/>
    <property type="molecule type" value="Genomic_DNA"/>
</dbReference>
<sequence>MENPSNTSIKRRIYKSKSKSGCRTCRLRHVKCDETPIACKRCTTSGFKCDGYDTERLTYKRKPAWSTALTEYHFRVLLPDKTTDERRSFNYFHSFTVPMMNGWFDHRMWNRLVLQLAQSEAAVCHAVVAVSALQEVSESAGVAILPEDMADRTHRFALYQYSRSIEHLTSRMRSNDPSVRNTVLICCILFIAFELIRGKYDQAILHLQNGMHILGTGKFDYHALYQAHPALSRNVEESLAAALVHLDLQSAHFGASNTHAQLDLASLESGESYWPSRVEFESLQDAFVTRDRIFLQFCMFSSLCESLSEAEIAADIAILSKEQKKQQIQLLNFAQGLDRLEETFSRRGTLTENDRGSFKLLRMHHMGVSVITDGCLLKSPKVISSTYSERFNKVVDLAEQITARFLDKQREAGPRLTLLMETGIIGPMCLIIDKCHNIDIAQRALNVMDSWPHREGLWDSTLASSMASGRIMHIRDTDAAI</sequence>
<dbReference type="SMART" id="SM00066">
    <property type="entry name" value="GAL4"/>
    <property type="match status" value="1"/>
</dbReference>
<dbReference type="PANTHER" id="PTHR36206">
    <property type="entry name" value="ASPERCRYPTIN BIOSYNTHESIS CLUSTER-SPECIFIC TRANSCRIPTION REGULATOR ATNN-RELATED"/>
    <property type="match status" value="1"/>
</dbReference>
<organism evidence="8 9">
    <name type="scientific">Aspergillus granulosus</name>
    <dbReference type="NCBI Taxonomy" id="176169"/>
    <lineage>
        <taxon>Eukaryota</taxon>
        <taxon>Fungi</taxon>
        <taxon>Dikarya</taxon>
        <taxon>Ascomycota</taxon>
        <taxon>Pezizomycotina</taxon>
        <taxon>Eurotiomycetes</taxon>
        <taxon>Eurotiomycetidae</taxon>
        <taxon>Eurotiales</taxon>
        <taxon>Aspergillaceae</taxon>
        <taxon>Aspergillus</taxon>
        <taxon>Aspergillus subgen. Nidulantes</taxon>
    </lineage>
</organism>
<keyword evidence="1" id="KW-0479">Metal-binding</keyword>
<dbReference type="SUPFAM" id="SSF57701">
    <property type="entry name" value="Zn2/Cys6 DNA-binding domain"/>
    <property type="match status" value="1"/>
</dbReference>
<dbReference type="PROSITE" id="PS00463">
    <property type="entry name" value="ZN2_CY6_FUNGAL_1"/>
    <property type="match status" value="1"/>
</dbReference>
<evidence type="ECO:0000256" key="3">
    <source>
        <dbReference type="ARBA" id="ARBA00023015"/>
    </source>
</evidence>
<dbReference type="Gene3D" id="4.10.240.10">
    <property type="entry name" value="Zn(2)-C6 fungal-type DNA-binding domain"/>
    <property type="match status" value="1"/>
</dbReference>
<keyword evidence="4" id="KW-0238">DNA-binding</keyword>
<dbReference type="Proteomes" id="UP001610334">
    <property type="component" value="Unassembled WGS sequence"/>
</dbReference>
<reference evidence="8 9" key="1">
    <citation type="submission" date="2024-07" db="EMBL/GenBank/DDBJ databases">
        <title>Section-level genome sequencing and comparative genomics of Aspergillus sections Usti and Cavernicolus.</title>
        <authorList>
            <consortium name="Lawrence Berkeley National Laboratory"/>
            <person name="Nybo J.L."/>
            <person name="Vesth T.C."/>
            <person name="Theobald S."/>
            <person name="Frisvad J.C."/>
            <person name="Larsen T.O."/>
            <person name="Kjaerboelling I."/>
            <person name="Rothschild-Mancinelli K."/>
            <person name="Lyhne E.K."/>
            <person name="Kogle M.E."/>
            <person name="Barry K."/>
            <person name="Clum A."/>
            <person name="Na H."/>
            <person name="Ledsgaard L."/>
            <person name="Lin J."/>
            <person name="Lipzen A."/>
            <person name="Kuo A."/>
            <person name="Riley R."/>
            <person name="Mondo S."/>
            <person name="Labutti K."/>
            <person name="Haridas S."/>
            <person name="Pangalinan J."/>
            <person name="Salamov A.A."/>
            <person name="Simmons B.A."/>
            <person name="Magnuson J.K."/>
            <person name="Chen J."/>
            <person name="Drula E."/>
            <person name="Henrissat B."/>
            <person name="Wiebenga A."/>
            <person name="Lubbers R.J."/>
            <person name="Gomes A.C."/>
            <person name="Makela M.R."/>
            <person name="Stajich J."/>
            <person name="Grigoriev I.V."/>
            <person name="Mortensen U.H."/>
            <person name="De Vries R.P."/>
            <person name="Baker S.E."/>
            <person name="Andersen M.R."/>
        </authorList>
    </citation>
    <scope>NUCLEOTIDE SEQUENCE [LARGE SCALE GENOMIC DNA]</scope>
    <source>
        <strain evidence="8 9">CBS 588.65</strain>
    </source>
</reference>
<dbReference type="InterPro" id="IPR052360">
    <property type="entry name" value="Transcr_Regulatory_Proteins"/>
</dbReference>
<keyword evidence="9" id="KW-1185">Reference proteome</keyword>
<keyword evidence="3" id="KW-0805">Transcription regulation</keyword>
<dbReference type="CDD" id="cd00067">
    <property type="entry name" value="GAL4"/>
    <property type="match status" value="1"/>
</dbReference>
<evidence type="ECO:0000313" key="9">
    <source>
        <dbReference type="Proteomes" id="UP001610334"/>
    </source>
</evidence>
<protein>
    <recommendedName>
        <fullName evidence="7">Zn(2)-C6 fungal-type domain-containing protein</fullName>
    </recommendedName>
</protein>
<dbReference type="PANTHER" id="PTHR36206:SF16">
    <property type="entry name" value="TRANSCRIPTION FACTOR DOMAIN-CONTAINING PROTEIN-RELATED"/>
    <property type="match status" value="1"/>
</dbReference>
<evidence type="ECO:0000256" key="6">
    <source>
        <dbReference type="ARBA" id="ARBA00023242"/>
    </source>
</evidence>
<evidence type="ECO:0000259" key="7">
    <source>
        <dbReference type="PROSITE" id="PS50048"/>
    </source>
</evidence>